<dbReference type="AlphaFoldDB" id="A0A1F6C4M7"/>
<dbReference type="Proteomes" id="UP000178606">
    <property type="component" value="Unassembled WGS sequence"/>
</dbReference>
<evidence type="ECO:0000313" key="1">
    <source>
        <dbReference type="EMBL" id="OGG43777.1"/>
    </source>
</evidence>
<name>A0A1F6C4M7_HANXR</name>
<sequence length="78" mass="8794">MLILIHSQYIWNINSPAQQQDLTSNGISASTQTLLAYAQVIEHTFIYFGKDFTAPLRLIQIIRGYGGIGSTLRFYKAD</sequence>
<gene>
    <name evidence="1" type="ORF">A3F84_13435</name>
</gene>
<dbReference type="EMBL" id="MFKF01000426">
    <property type="protein sequence ID" value="OGG43777.1"/>
    <property type="molecule type" value="Genomic_DNA"/>
</dbReference>
<comment type="caution">
    <text evidence="1">The sequence shown here is derived from an EMBL/GenBank/DDBJ whole genome shotgun (WGS) entry which is preliminary data.</text>
</comment>
<organism evidence="1 2">
    <name type="scientific">Handelsmanbacteria sp. (strain RIFCSPLOWO2_12_FULL_64_10)</name>
    <dbReference type="NCBI Taxonomy" id="1817868"/>
    <lineage>
        <taxon>Bacteria</taxon>
        <taxon>Candidatus Handelsmaniibacteriota</taxon>
    </lineage>
</organism>
<reference evidence="1 2" key="1">
    <citation type="journal article" date="2016" name="Nat. Commun.">
        <title>Thousands of microbial genomes shed light on interconnected biogeochemical processes in an aquifer system.</title>
        <authorList>
            <person name="Anantharaman K."/>
            <person name="Brown C.T."/>
            <person name="Hug L.A."/>
            <person name="Sharon I."/>
            <person name="Castelle C.J."/>
            <person name="Probst A.J."/>
            <person name="Thomas B.C."/>
            <person name="Singh A."/>
            <person name="Wilkins M.J."/>
            <person name="Karaoz U."/>
            <person name="Brodie E.L."/>
            <person name="Williams K.H."/>
            <person name="Hubbard S.S."/>
            <person name="Banfield J.F."/>
        </authorList>
    </citation>
    <scope>NUCLEOTIDE SEQUENCE [LARGE SCALE GENOMIC DNA]</scope>
    <source>
        <strain evidence="2">RIFCSPLOWO2_12_FULL_64_10</strain>
    </source>
</reference>
<accession>A0A1F6C4M7</accession>
<proteinExistence type="predicted"/>
<protein>
    <submittedName>
        <fullName evidence="1">Uncharacterized protein</fullName>
    </submittedName>
</protein>
<evidence type="ECO:0000313" key="2">
    <source>
        <dbReference type="Proteomes" id="UP000178606"/>
    </source>
</evidence>